<dbReference type="EMBL" id="CAJOBI010000181">
    <property type="protein sequence ID" value="CAF3802017.1"/>
    <property type="molecule type" value="Genomic_DNA"/>
</dbReference>
<dbReference type="Proteomes" id="UP000663824">
    <property type="component" value="Unassembled WGS sequence"/>
</dbReference>
<evidence type="ECO:0000313" key="8">
    <source>
        <dbReference type="EMBL" id="CAF3802017.1"/>
    </source>
</evidence>
<dbReference type="EMBL" id="CAJOBH010000017">
    <property type="protein sequence ID" value="CAF3748775.1"/>
    <property type="molecule type" value="Genomic_DNA"/>
</dbReference>
<evidence type="ECO:0000313" key="11">
    <source>
        <dbReference type="Proteomes" id="UP000663834"/>
    </source>
</evidence>
<dbReference type="Proteomes" id="UP000663834">
    <property type="component" value="Unassembled WGS sequence"/>
</dbReference>
<reference evidence="2" key="1">
    <citation type="submission" date="2021-02" db="EMBL/GenBank/DDBJ databases">
        <authorList>
            <person name="Nowell W R."/>
        </authorList>
    </citation>
    <scope>NUCLEOTIDE SEQUENCE</scope>
</reference>
<dbReference type="Proteomes" id="UP000681967">
    <property type="component" value="Unassembled WGS sequence"/>
</dbReference>
<name>A0A814ZJD2_9BILA</name>
<evidence type="ECO:0000313" key="9">
    <source>
        <dbReference type="EMBL" id="CAF3963986.1"/>
    </source>
</evidence>
<dbReference type="Proteomes" id="UP000663866">
    <property type="component" value="Unassembled WGS sequence"/>
</dbReference>
<dbReference type="OrthoDB" id="10042606at2759"/>
<dbReference type="Proteomes" id="UP000681720">
    <property type="component" value="Unassembled WGS sequence"/>
</dbReference>
<dbReference type="Proteomes" id="UP000663856">
    <property type="component" value="Unassembled WGS sequence"/>
</dbReference>
<dbReference type="EMBL" id="CAJNRE010000642">
    <property type="protein sequence ID" value="CAF1929736.1"/>
    <property type="molecule type" value="Genomic_DNA"/>
</dbReference>
<dbReference type="Proteomes" id="UP000663887">
    <property type="component" value="Unassembled WGS sequence"/>
</dbReference>
<dbReference type="EMBL" id="CAJNOV010005753">
    <property type="protein sequence ID" value="CAF1223166.1"/>
    <property type="molecule type" value="Genomic_DNA"/>
</dbReference>
<evidence type="ECO:0000313" key="1">
    <source>
        <dbReference type="EMBL" id="CAF1223166.1"/>
    </source>
</evidence>
<evidence type="ECO:0000313" key="7">
    <source>
        <dbReference type="EMBL" id="CAF3788319.1"/>
    </source>
</evidence>
<dbReference type="EMBL" id="CAJOBJ010000046">
    <property type="protein sequence ID" value="CAF3788319.1"/>
    <property type="molecule type" value="Genomic_DNA"/>
</dbReference>
<protein>
    <submittedName>
        <fullName evidence="2">Uncharacterized protein</fullName>
    </submittedName>
</protein>
<sequence>MAKISSLEASSRTYPKMSSSISTRQHSFLSPFMMSMTIVILLVSVCPHVTTSPTSIDQNNENKYESNGLILDSSNYQEASTGESSLLSSPTVQHLLSRRASWRFTQPRTHANQFLMSRTNDNEVILPKWYTRLNNNDKTYNINNNDDKDDDLDEYLSPNALFTKRSKYLNTGKFSKLNKRKQVTKAPMEVMNEIVNSIYL</sequence>
<dbReference type="AlphaFoldDB" id="A0A814ZJD2"/>
<dbReference type="EMBL" id="CAJNRG010001697">
    <property type="protein sequence ID" value="CAF2037526.1"/>
    <property type="molecule type" value="Genomic_DNA"/>
</dbReference>
<dbReference type="EMBL" id="CAJOBF010001570">
    <property type="protein sequence ID" value="CAF3963986.1"/>
    <property type="molecule type" value="Genomic_DNA"/>
</dbReference>
<dbReference type="Proteomes" id="UP000663842">
    <property type="component" value="Unassembled WGS sequence"/>
</dbReference>
<evidence type="ECO:0000313" key="12">
    <source>
        <dbReference type="Proteomes" id="UP000663866"/>
    </source>
</evidence>
<evidence type="ECO:0000313" key="2">
    <source>
        <dbReference type="EMBL" id="CAF1243714.1"/>
    </source>
</evidence>
<keyword evidence="12" id="KW-1185">Reference proteome</keyword>
<evidence type="ECO:0000313" key="5">
    <source>
        <dbReference type="EMBL" id="CAF2037526.1"/>
    </source>
</evidence>
<gene>
    <name evidence="6" type="ORF">BYL167_LOCUS213</name>
    <name evidence="1" type="ORF">CJN711_LOCUS13107</name>
    <name evidence="7" type="ORF">GIL414_LOCUS406</name>
    <name evidence="2" type="ORF">KQP761_LOCUS1928</name>
    <name evidence="3" type="ORF">MBJ925_LOCUS3992</name>
    <name evidence="10" type="ORF">OVN521_LOCUS24242</name>
    <name evidence="8" type="ORF">SMN809_LOCUS1233</name>
    <name evidence="9" type="ORF">UXM345_LOCUS14090</name>
    <name evidence="4" type="ORF">WKI299_LOCUS2251</name>
    <name evidence="5" type="ORF">XDN619_LOCUS6117</name>
</gene>
<dbReference type="EMBL" id="CAJNOW010000123">
    <property type="protein sequence ID" value="CAF1243714.1"/>
    <property type="molecule type" value="Genomic_DNA"/>
</dbReference>
<accession>A0A814ZJD2</accession>
<dbReference type="EMBL" id="CAJOBG010005711">
    <property type="protein sequence ID" value="CAF4162910.1"/>
    <property type="molecule type" value="Genomic_DNA"/>
</dbReference>
<evidence type="ECO:0000313" key="3">
    <source>
        <dbReference type="EMBL" id="CAF1929736.1"/>
    </source>
</evidence>
<organism evidence="2 11">
    <name type="scientific">Rotaria magnacalcarata</name>
    <dbReference type="NCBI Taxonomy" id="392030"/>
    <lineage>
        <taxon>Eukaryota</taxon>
        <taxon>Metazoa</taxon>
        <taxon>Spiralia</taxon>
        <taxon>Gnathifera</taxon>
        <taxon>Rotifera</taxon>
        <taxon>Eurotatoria</taxon>
        <taxon>Bdelloidea</taxon>
        <taxon>Philodinida</taxon>
        <taxon>Philodinidae</taxon>
        <taxon>Rotaria</taxon>
    </lineage>
</organism>
<evidence type="ECO:0000313" key="10">
    <source>
        <dbReference type="EMBL" id="CAF4162910.1"/>
    </source>
</evidence>
<dbReference type="Proteomes" id="UP000663855">
    <property type="component" value="Unassembled WGS sequence"/>
</dbReference>
<evidence type="ECO:0000313" key="4">
    <source>
        <dbReference type="EMBL" id="CAF1947756.1"/>
    </source>
</evidence>
<proteinExistence type="predicted"/>
<dbReference type="Proteomes" id="UP000676336">
    <property type="component" value="Unassembled WGS sequence"/>
</dbReference>
<dbReference type="EMBL" id="CAJNRF010000199">
    <property type="protein sequence ID" value="CAF1947756.1"/>
    <property type="molecule type" value="Genomic_DNA"/>
</dbReference>
<comment type="caution">
    <text evidence="2">The sequence shown here is derived from an EMBL/GenBank/DDBJ whole genome shotgun (WGS) entry which is preliminary data.</text>
</comment>
<evidence type="ECO:0000313" key="6">
    <source>
        <dbReference type="EMBL" id="CAF3748775.1"/>
    </source>
</evidence>